<dbReference type="SMART" id="SM00867">
    <property type="entry name" value="YceI"/>
    <property type="match status" value="1"/>
</dbReference>
<feature type="domain" description="Lipid/polyisoprenoid-binding YceI-like" evidence="1">
    <location>
        <begin position="53"/>
        <end position="213"/>
    </location>
</feature>
<proteinExistence type="predicted"/>
<keyword evidence="3" id="KW-1185">Reference proteome</keyword>
<dbReference type="InterPro" id="IPR007372">
    <property type="entry name" value="Lipid/polyisoprenoid-bd_YceI"/>
</dbReference>
<dbReference type="PANTHER" id="PTHR34406:SF1">
    <property type="entry name" value="PROTEIN YCEI"/>
    <property type="match status" value="1"/>
</dbReference>
<dbReference type="Gene3D" id="2.40.128.110">
    <property type="entry name" value="Lipid/polyisoprenoid-binding, YceI-like"/>
    <property type="match status" value="1"/>
</dbReference>
<evidence type="ECO:0000313" key="2">
    <source>
        <dbReference type="EMBL" id="PCD04248.1"/>
    </source>
</evidence>
<dbReference type="InterPro" id="IPR036761">
    <property type="entry name" value="TTHA0802/YceI-like_sf"/>
</dbReference>
<dbReference type="EMBL" id="NWMW01000001">
    <property type="protein sequence ID" value="PCD04248.1"/>
    <property type="molecule type" value="Genomic_DNA"/>
</dbReference>
<comment type="caution">
    <text evidence="2">The sequence shown here is derived from an EMBL/GenBank/DDBJ whole genome shotgun (WGS) entry which is preliminary data.</text>
</comment>
<protein>
    <submittedName>
        <fullName evidence="2">Polyisoprenoid-binding protein</fullName>
    </submittedName>
</protein>
<evidence type="ECO:0000313" key="3">
    <source>
        <dbReference type="Proteomes" id="UP000218366"/>
    </source>
</evidence>
<accession>A0A2A4B8Y7</accession>
<dbReference type="OrthoDB" id="9811006at2"/>
<gene>
    <name evidence="2" type="ORF">COC42_08155</name>
</gene>
<dbReference type="PANTHER" id="PTHR34406">
    <property type="entry name" value="PROTEIN YCEI"/>
    <property type="match status" value="1"/>
</dbReference>
<dbReference type="SUPFAM" id="SSF101874">
    <property type="entry name" value="YceI-like"/>
    <property type="match status" value="1"/>
</dbReference>
<reference evidence="2 3" key="1">
    <citation type="submission" date="2017-09" db="EMBL/GenBank/DDBJ databases">
        <title>Sphingomonas spermidinifaciens 9NM-10, whole genome shotgun sequence.</title>
        <authorList>
            <person name="Feng G."/>
            <person name="Zhu H."/>
        </authorList>
    </citation>
    <scope>NUCLEOTIDE SEQUENCE [LARGE SCALE GENOMIC DNA]</scope>
    <source>
        <strain evidence="2 3">9NM-10</strain>
    </source>
</reference>
<sequence>MALACLAGRAARASPSLRVACPIPIKAARRRLMMMLSALLAMLGGFLQPAERRYAVDPARSTVNATVGFFGIGSKTARFPRVDGAVTVGEGGVRLDVRLDAAALKASDGVTERRLKGENFFDVGRYPVVSFAGAGLKPTGPAAGTIQGNLTARGVTRPVTLEVRFSRPVAALGSGERFHVSAKTEIDRRDFGMTAYPVVVGRRVRIVIEADLQPSG</sequence>
<dbReference type="AlphaFoldDB" id="A0A2A4B8Y7"/>
<dbReference type="Proteomes" id="UP000218366">
    <property type="component" value="Unassembled WGS sequence"/>
</dbReference>
<evidence type="ECO:0000259" key="1">
    <source>
        <dbReference type="SMART" id="SM00867"/>
    </source>
</evidence>
<organism evidence="2 3">
    <name type="scientific">Sphingomonas spermidinifaciens</name>
    <dbReference type="NCBI Taxonomy" id="1141889"/>
    <lineage>
        <taxon>Bacteria</taxon>
        <taxon>Pseudomonadati</taxon>
        <taxon>Pseudomonadota</taxon>
        <taxon>Alphaproteobacteria</taxon>
        <taxon>Sphingomonadales</taxon>
        <taxon>Sphingomonadaceae</taxon>
        <taxon>Sphingomonas</taxon>
    </lineage>
</organism>
<name>A0A2A4B8Y7_9SPHN</name>
<dbReference type="Pfam" id="PF04264">
    <property type="entry name" value="YceI"/>
    <property type="match status" value="1"/>
</dbReference>